<proteinExistence type="predicted"/>
<dbReference type="SUPFAM" id="SSF56672">
    <property type="entry name" value="DNA/RNA polymerases"/>
    <property type="match status" value="1"/>
</dbReference>
<evidence type="ECO:0000313" key="2">
    <source>
        <dbReference type="EMBL" id="OWY96071.1"/>
    </source>
</evidence>
<organism evidence="2 3">
    <name type="scientific">Phytophthora megakarya</name>
    <dbReference type="NCBI Taxonomy" id="4795"/>
    <lineage>
        <taxon>Eukaryota</taxon>
        <taxon>Sar</taxon>
        <taxon>Stramenopiles</taxon>
        <taxon>Oomycota</taxon>
        <taxon>Peronosporomycetes</taxon>
        <taxon>Peronosporales</taxon>
        <taxon>Peronosporaceae</taxon>
        <taxon>Phytophthora</taxon>
    </lineage>
</organism>
<dbReference type="GO" id="GO:0003964">
    <property type="term" value="F:RNA-directed DNA polymerase activity"/>
    <property type="evidence" value="ECO:0007669"/>
    <property type="project" value="UniProtKB-KW"/>
</dbReference>
<protein>
    <submittedName>
        <fullName evidence="2">Reverse transcriptase</fullName>
    </submittedName>
</protein>
<evidence type="ECO:0000259" key="1">
    <source>
        <dbReference type="Pfam" id="PF17919"/>
    </source>
</evidence>
<dbReference type="InterPro" id="IPR051320">
    <property type="entry name" value="Viral_Replic_Matur_Polypro"/>
</dbReference>
<keyword evidence="2" id="KW-0548">Nucleotidyltransferase</keyword>
<gene>
    <name evidence="2" type="ORF">PHMEG_00033760</name>
</gene>
<keyword evidence="3" id="KW-1185">Reference proteome</keyword>
<keyword evidence="2" id="KW-0808">Transferase</keyword>
<evidence type="ECO:0000313" key="3">
    <source>
        <dbReference type="Proteomes" id="UP000198211"/>
    </source>
</evidence>
<dbReference type="Gene3D" id="3.30.420.10">
    <property type="entry name" value="Ribonuclease H-like superfamily/Ribonuclease H"/>
    <property type="match status" value="1"/>
</dbReference>
<comment type="caution">
    <text evidence="2">The sequence shown here is derived from an EMBL/GenBank/DDBJ whole genome shotgun (WGS) entry which is preliminary data.</text>
</comment>
<feature type="domain" description="Reverse transcriptase/retrotransposon-derived protein RNase H-like" evidence="1">
    <location>
        <begin position="54"/>
        <end position="148"/>
    </location>
</feature>
<keyword evidence="2" id="KW-0695">RNA-directed DNA polymerase</keyword>
<dbReference type="EMBL" id="NBNE01012123">
    <property type="protein sequence ID" value="OWY96071.1"/>
    <property type="molecule type" value="Genomic_DNA"/>
</dbReference>
<dbReference type="PANTHER" id="PTHR33064:SF37">
    <property type="entry name" value="RIBONUCLEASE H"/>
    <property type="match status" value="1"/>
</dbReference>
<dbReference type="Proteomes" id="UP000198211">
    <property type="component" value="Unassembled WGS sequence"/>
</dbReference>
<dbReference type="Pfam" id="PF17919">
    <property type="entry name" value="RT_RNaseH_2"/>
    <property type="match status" value="1"/>
</dbReference>
<dbReference type="InterPro" id="IPR041577">
    <property type="entry name" value="RT_RNaseH_2"/>
</dbReference>
<accession>A0A225UT11</accession>
<dbReference type="InterPro" id="IPR043502">
    <property type="entry name" value="DNA/RNA_pol_sf"/>
</dbReference>
<reference evidence="3" key="1">
    <citation type="submission" date="2017-03" db="EMBL/GenBank/DDBJ databases">
        <title>Phytopthora megakarya and P. palmivora, two closely related causual agents of cacao black pod achieved similar genome size and gene model numbers by different mechanisms.</title>
        <authorList>
            <person name="Ali S."/>
            <person name="Shao J."/>
            <person name="Larry D.J."/>
            <person name="Kronmiller B."/>
            <person name="Shen D."/>
            <person name="Strem M.D."/>
            <person name="Melnick R.L."/>
            <person name="Guiltinan M.J."/>
            <person name="Tyler B.M."/>
            <person name="Meinhardt L.W."/>
            <person name="Bailey B.A."/>
        </authorList>
    </citation>
    <scope>NUCLEOTIDE SEQUENCE [LARGE SCALE GENOMIC DNA]</scope>
    <source>
        <strain evidence="3">zdho120</strain>
    </source>
</reference>
<sequence length="363" mass="41554">THPNVRILSCPTRHHRFILDFAIYATTLYSLTARDFEERVSNPETRDLDKWPYAERAFDTLRSKIAVTPKLKYFDTDKQPVVIVYESDWAVSAVLTQDHDAVYLPVNFTSRALKPNELNNSIAEKKILALLRVLNECHNMLAGRTIRVLTRYTTLGWLFRSKGEEEIRGTLAASITPRAYVDAALEEIAPRKRTSRTAPIPVPKIGPTENLHVISFDGSAGVKREGGAFSVMMRGEMDCKSPGLKLLRQQAWNTLRGWLQHELLHVRRDWNASADMLAGQTLQRQQDKNAYNAGELEYLRTPNRLGEVVRPTTHDAECGEHDFKTEARDPDNCDDVDYNFERWRERQFQSEEKLAVVCSRKGP</sequence>
<name>A0A225UT11_9STRA</name>
<feature type="non-terminal residue" evidence="2">
    <location>
        <position position="1"/>
    </location>
</feature>
<dbReference type="GO" id="GO:0003676">
    <property type="term" value="F:nucleic acid binding"/>
    <property type="evidence" value="ECO:0007669"/>
    <property type="project" value="InterPro"/>
</dbReference>
<dbReference type="AlphaFoldDB" id="A0A225UT11"/>
<dbReference type="PANTHER" id="PTHR33064">
    <property type="entry name" value="POL PROTEIN"/>
    <property type="match status" value="1"/>
</dbReference>
<dbReference type="InterPro" id="IPR036397">
    <property type="entry name" value="RNaseH_sf"/>
</dbReference>
<dbReference type="OrthoDB" id="146525at2759"/>